<sequence length="599" mass="66824">ICTNKYSQGCDDEKRSCIELGQEMELPLLDEETQQGIFVLQSSSAVMAVALSTFAWFYNKSEPQEKELAERHLKSLASKYKSFNDMHAFPANFGLEGEALSYSLFGDVFYHQPFRMNQMHSKLCSLSCNEDDLLCTRASPSPLPLLSSGFGAYLSSLNKLNANDGSFKLLGYISGPDVYIVKVYRCKTQSKALQRSIFLSGDSEKSSLTKDILDEDCILLDNVKQTEKFCSGLLPFSPKPTPLPPDTLLGPWFQDANLCIAENGIKTSVKHEVVTTVLEKEDCLFPNPAKFGLNFYALSRENMASIGGPDPWDVCNSGPSEYHKLCCLLGSMGTRINRLMLGVRGKTDEFIRNSRGSHSAPPLYQSKKFFATSESSRTAAGKGNNNIKTIRSTLNSLPNHIMQVVKLPSSVVQAMECYERNFLWGTTPIKKRLHLVCWSTVTNPKDQGGLGIQDLRTKNNALLASTAWRLHNSQKKLWAMILRNKYSRYLPNSTAALRTWKTLQRGWKYCESGILWRPSTVTTSTSGTSPVLSLAWLSVHSSEVRFFAMNWPIQLANIDRAIVGISQLYPLTCLTMSLGYFSRSTFLNILLPLIDSLGA</sequence>
<dbReference type="Gramene" id="Solyc02g088427.1.1">
    <property type="protein sequence ID" value="Solyc02g088427.1.1"/>
    <property type="gene ID" value="Solyc02g088427.1"/>
</dbReference>
<dbReference type="AlphaFoldDB" id="A0A3Q7FB97"/>
<dbReference type="STRING" id="4081.A0A3Q7FB97"/>
<keyword evidence="2" id="KW-1185">Reference proteome</keyword>
<reference evidence="1" key="1">
    <citation type="journal article" date="2012" name="Nature">
        <title>The tomato genome sequence provides insights into fleshy fruit evolution.</title>
        <authorList>
            <consortium name="Tomato Genome Consortium"/>
        </authorList>
    </citation>
    <scope>NUCLEOTIDE SEQUENCE [LARGE SCALE GENOMIC DNA]</scope>
    <source>
        <strain evidence="1">cv. Heinz 1706</strain>
    </source>
</reference>
<evidence type="ECO:0008006" key="3">
    <source>
        <dbReference type="Google" id="ProtNLM"/>
    </source>
</evidence>
<dbReference type="Proteomes" id="UP000004994">
    <property type="component" value="Chromosome 2"/>
</dbReference>
<dbReference type="PANTHER" id="PTHR33116:SF78">
    <property type="entry name" value="OS12G0587133 PROTEIN"/>
    <property type="match status" value="1"/>
</dbReference>
<accession>A0A3Q7FB97</accession>
<dbReference type="PANTHER" id="PTHR33116">
    <property type="entry name" value="REVERSE TRANSCRIPTASE ZINC-BINDING DOMAIN-CONTAINING PROTEIN-RELATED-RELATED"/>
    <property type="match status" value="1"/>
</dbReference>
<organism evidence="1">
    <name type="scientific">Solanum lycopersicum</name>
    <name type="common">Tomato</name>
    <name type="synonym">Lycopersicon esculentum</name>
    <dbReference type="NCBI Taxonomy" id="4081"/>
    <lineage>
        <taxon>Eukaryota</taxon>
        <taxon>Viridiplantae</taxon>
        <taxon>Streptophyta</taxon>
        <taxon>Embryophyta</taxon>
        <taxon>Tracheophyta</taxon>
        <taxon>Spermatophyta</taxon>
        <taxon>Magnoliopsida</taxon>
        <taxon>eudicotyledons</taxon>
        <taxon>Gunneridae</taxon>
        <taxon>Pentapetalae</taxon>
        <taxon>asterids</taxon>
        <taxon>lamiids</taxon>
        <taxon>Solanales</taxon>
        <taxon>Solanaceae</taxon>
        <taxon>Solanoideae</taxon>
        <taxon>Solaneae</taxon>
        <taxon>Solanum</taxon>
        <taxon>Solanum subgen. Lycopersicon</taxon>
    </lineage>
</organism>
<proteinExistence type="predicted"/>
<name>A0A3Q7FB97_SOLLC</name>
<reference evidence="1" key="2">
    <citation type="submission" date="2019-01" db="UniProtKB">
        <authorList>
            <consortium name="EnsemblPlants"/>
        </authorList>
    </citation>
    <scope>IDENTIFICATION</scope>
    <source>
        <strain evidence="1">cv. Heinz 1706</strain>
    </source>
</reference>
<evidence type="ECO:0000313" key="2">
    <source>
        <dbReference type="Proteomes" id="UP000004994"/>
    </source>
</evidence>
<protein>
    <recommendedName>
        <fullName evidence="3">Reverse transcriptase zinc-binding domain-containing protein</fullName>
    </recommendedName>
</protein>
<dbReference type="InParanoid" id="A0A3Q7FB97"/>
<dbReference type="EnsemblPlants" id="Solyc02g088427.1.1">
    <property type="protein sequence ID" value="Solyc02g088427.1.1"/>
    <property type="gene ID" value="Solyc02g088427.1"/>
</dbReference>
<evidence type="ECO:0000313" key="1">
    <source>
        <dbReference type="EnsemblPlants" id="Solyc02g088427.1.1"/>
    </source>
</evidence>